<dbReference type="CDD" id="cd00180">
    <property type="entry name" value="PKc"/>
    <property type="match status" value="1"/>
</dbReference>
<evidence type="ECO:0000259" key="8">
    <source>
        <dbReference type="PROSITE" id="PS50011"/>
    </source>
</evidence>
<reference evidence="12 13" key="1">
    <citation type="journal article" date="2015" name="Sci. Rep.">
        <title>Genome of the facultative scuticociliatosis pathogen Pseudocohnilembus persalinus provides insight into its virulence through horizontal gene transfer.</title>
        <authorList>
            <person name="Xiong J."/>
            <person name="Wang G."/>
            <person name="Cheng J."/>
            <person name="Tian M."/>
            <person name="Pan X."/>
            <person name="Warren A."/>
            <person name="Jiang C."/>
            <person name="Yuan D."/>
            <person name="Miao W."/>
        </authorList>
    </citation>
    <scope>NUCLEOTIDE SEQUENCE [LARGE SCALE GENOMIC DNA]</scope>
    <source>
        <strain evidence="12">36N120E</strain>
    </source>
</reference>
<dbReference type="InterPro" id="IPR011009">
    <property type="entry name" value="Kinase-like_dom_sf"/>
</dbReference>
<dbReference type="Gene3D" id="3.30.40.10">
    <property type="entry name" value="Zinc/RING finger domain, C3HC4 (zinc finger)"/>
    <property type="match status" value="1"/>
</dbReference>
<feature type="region of interest" description="Disordered" evidence="7">
    <location>
        <begin position="1899"/>
        <end position="1946"/>
    </location>
</feature>
<evidence type="ECO:0000259" key="9">
    <source>
        <dbReference type="PROSITE" id="PS50089"/>
    </source>
</evidence>
<dbReference type="CDD" id="cd18793">
    <property type="entry name" value="SF2_C_SNF"/>
    <property type="match status" value="1"/>
</dbReference>
<gene>
    <name evidence="12" type="ORF">PPERSA_09727</name>
</gene>
<evidence type="ECO:0000256" key="7">
    <source>
        <dbReference type="SAM" id="MobiDB-lite"/>
    </source>
</evidence>
<dbReference type="InterPro" id="IPR000719">
    <property type="entry name" value="Prot_kinase_dom"/>
</dbReference>
<feature type="region of interest" description="Disordered" evidence="7">
    <location>
        <begin position="1962"/>
        <end position="1995"/>
    </location>
</feature>
<feature type="compositionally biased region" description="Polar residues" evidence="7">
    <location>
        <begin position="1737"/>
        <end position="1757"/>
    </location>
</feature>
<dbReference type="InterPro" id="IPR014001">
    <property type="entry name" value="Helicase_ATP-bd"/>
</dbReference>
<dbReference type="SMART" id="SM00220">
    <property type="entry name" value="S_TKc"/>
    <property type="match status" value="1"/>
</dbReference>
<dbReference type="GO" id="GO:0004672">
    <property type="term" value="F:protein kinase activity"/>
    <property type="evidence" value="ECO:0007669"/>
    <property type="project" value="InterPro"/>
</dbReference>
<dbReference type="PROSITE" id="PS51194">
    <property type="entry name" value="HELICASE_CTER"/>
    <property type="match status" value="1"/>
</dbReference>
<evidence type="ECO:0000256" key="6">
    <source>
        <dbReference type="PROSITE-ProRule" id="PRU10141"/>
    </source>
</evidence>
<dbReference type="PROSITE" id="PS00107">
    <property type="entry name" value="PROTEIN_KINASE_ATP"/>
    <property type="match status" value="1"/>
</dbReference>
<feature type="region of interest" description="Disordered" evidence="7">
    <location>
        <begin position="2037"/>
        <end position="2153"/>
    </location>
</feature>
<dbReference type="Gene3D" id="3.40.50.300">
    <property type="entry name" value="P-loop containing nucleotide triphosphate hydrolases"/>
    <property type="match status" value="1"/>
</dbReference>
<evidence type="ECO:0000313" key="13">
    <source>
        <dbReference type="Proteomes" id="UP000054937"/>
    </source>
</evidence>
<keyword evidence="5" id="KW-0479">Metal-binding</keyword>
<dbReference type="InterPro" id="IPR001841">
    <property type="entry name" value="Znf_RING"/>
</dbReference>
<dbReference type="OrthoDB" id="448448at2759"/>
<dbReference type="GO" id="GO:0005524">
    <property type="term" value="F:ATP binding"/>
    <property type="evidence" value="ECO:0007669"/>
    <property type="project" value="UniProtKB-UniRule"/>
</dbReference>
<feature type="compositionally biased region" description="Polar residues" evidence="7">
    <location>
        <begin position="1865"/>
        <end position="1876"/>
    </location>
</feature>
<dbReference type="InterPro" id="IPR001650">
    <property type="entry name" value="Helicase_C-like"/>
</dbReference>
<dbReference type="PROSITE" id="PS50011">
    <property type="entry name" value="PROTEIN_KINASE_DOM"/>
    <property type="match status" value="1"/>
</dbReference>
<dbReference type="InterPro" id="IPR000330">
    <property type="entry name" value="SNF2_N"/>
</dbReference>
<feature type="domain" description="Protein kinase" evidence="8">
    <location>
        <begin position="2327"/>
        <end position="2586"/>
    </location>
</feature>
<comment type="caution">
    <text evidence="12">The sequence shown here is derived from an EMBL/GenBank/DDBJ whole genome shotgun (WGS) entry which is preliminary data.</text>
</comment>
<keyword evidence="12" id="KW-0418">Kinase</keyword>
<accession>A0A0V0QUM2</accession>
<evidence type="ECO:0000256" key="2">
    <source>
        <dbReference type="ARBA" id="ARBA00022801"/>
    </source>
</evidence>
<dbReference type="OMA" id="ERTENWK"/>
<feature type="binding site" evidence="6">
    <location>
        <position position="2356"/>
    </location>
    <ligand>
        <name>ATP</name>
        <dbReference type="ChEBI" id="CHEBI:30616"/>
    </ligand>
</feature>
<keyword evidence="5" id="KW-0863">Zinc-finger</keyword>
<dbReference type="GO" id="GO:0016787">
    <property type="term" value="F:hydrolase activity"/>
    <property type="evidence" value="ECO:0007669"/>
    <property type="project" value="UniProtKB-KW"/>
</dbReference>
<keyword evidence="2" id="KW-0378">Hydrolase</keyword>
<dbReference type="InterPro" id="IPR050628">
    <property type="entry name" value="SNF2_RAD54_helicase_TF"/>
</dbReference>
<dbReference type="GO" id="GO:0008270">
    <property type="term" value="F:zinc ion binding"/>
    <property type="evidence" value="ECO:0007669"/>
    <property type="project" value="UniProtKB-KW"/>
</dbReference>
<evidence type="ECO:0000256" key="4">
    <source>
        <dbReference type="ARBA" id="ARBA00022840"/>
    </source>
</evidence>
<feature type="region of interest" description="Disordered" evidence="7">
    <location>
        <begin position="1548"/>
        <end position="1577"/>
    </location>
</feature>
<dbReference type="SUPFAM" id="SSF52540">
    <property type="entry name" value="P-loop containing nucleoside triphosphate hydrolases"/>
    <property type="match status" value="2"/>
</dbReference>
<protein>
    <submittedName>
        <fullName evidence="12">Protein kinase-like domain</fullName>
    </submittedName>
</protein>
<evidence type="ECO:0000259" key="10">
    <source>
        <dbReference type="PROSITE" id="PS51192"/>
    </source>
</evidence>
<dbReference type="SMART" id="SM00487">
    <property type="entry name" value="DEXDc"/>
    <property type="match status" value="1"/>
</dbReference>
<dbReference type="InterPro" id="IPR038718">
    <property type="entry name" value="SNF2-like_sf"/>
</dbReference>
<keyword evidence="13" id="KW-1185">Reference proteome</keyword>
<dbReference type="GO" id="GO:0006281">
    <property type="term" value="P:DNA repair"/>
    <property type="evidence" value="ECO:0007669"/>
    <property type="project" value="TreeGrafter"/>
</dbReference>
<feature type="compositionally biased region" description="Polar residues" evidence="7">
    <location>
        <begin position="2068"/>
        <end position="2088"/>
    </location>
</feature>
<evidence type="ECO:0000259" key="11">
    <source>
        <dbReference type="PROSITE" id="PS51194"/>
    </source>
</evidence>
<feature type="region of interest" description="Disordered" evidence="7">
    <location>
        <begin position="1737"/>
        <end position="1759"/>
    </location>
</feature>
<feature type="compositionally biased region" description="Low complexity" evidence="7">
    <location>
        <begin position="2089"/>
        <end position="2141"/>
    </location>
</feature>
<dbReference type="PANTHER" id="PTHR45626">
    <property type="entry name" value="TRANSCRIPTION TERMINATION FACTOR 2-RELATED"/>
    <property type="match status" value="1"/>
</dbReference>
<keyword evidence="5" id="KW-0862">Zinc</keyword>
<feature type="compositionally biased region" description="Basic residues" evidence="7">
    <location>
        <begin position="9"/>
        <end position="21"/>
    </location>
</feature>
<dbReference type="PROSITE" id="PS50089">
    <property type="entry name" value="ZF_RING_2"/>
    <property type="match status" value="1"/>
</dbReference>
<feature type="compositionally biased region" description="Polar residues" evidence="7">
    <location>
        <begin position="1915"/>
        <end position="1946"/>
    </location>
</feature>
<feature type="compositionally biased region" description="Polar residues" evidence="7">
    <location>
        <begin position="1548"/>
        <end position="1562"/>
    </location>
</feature>
<dbReference type="PROSITE" id="PS00108">
    <property type="entry name" value="PROTEIN_KINASE_ST"/>
    <property type="match status" value="1"/>
</dbReference>
<evidence type="ECO:0000256" key="5">
    <source>
        <dbReference type="PROSITE-ProRule" id="PRU00175"/>
    </source>
</evidence>
<feature type="domain" description="RING-type" evidence="9">
    <location>
        <begin position="1184"/>
        <end position="1238"/>
    </location>
</feature>
<dbReference type="InParanoid" id="A0A0V0QUM2"/>
<dbReference type="SMART" id="SM00490">
    <property type="entry name" value="HELICc"/>
    <property type="match status" value="1"/>
</dbReference>
<feature type="domain" description="Helicase C-terminal" evidence="11">
    <location>
        <begin position="1333"/>
        <end position="1508"/>
    </location>
</feature>
<feature type="compositionally biased region" description="Polar residues" evidence="7">
    <location>
        <begin position="1133"/>
        <end position="1142"/>
    </location>
</feature>
<dbReference type="Gene3D" id="3.40.50.10810">
    <property type="entry name" value="Tandem AAA-ATPase domain"/>
    <property type="match status" value="1"/>
</dbReference>
<feature type="region of interest" description="Disordered" evidence="7">
    <location>
        <begin position="33"/>
        <end position="69"/>
    </location>
</feature>
<dbReference type="InterPro" id="IPR017441">
    <property type="entry name" value="Protein_kinase_ATP_BS"/>
</dbReference>
<feature type="compositionally biased region" description="Low complexity" evidence="7">
    <location>
        <begin position="176"/>
        <end position="189"/>
    </location>
</feature>
<feature type="region of interest" description="Disordered" evidence="7">
    <location>
        <begin position="176"/>
        <end position="195"/>
    </location>
</feature>
<feature type="compositionally biased region" description="Polar residues" evidence="7">
    <location>
        <begin position="2224"/>
        <end position="2233"/>
    </location>
</feature>
<feature type="region of interest" description="Disordered" evidence="7">
    <location>
        <begin position="2224"/>
        <end position="2256"/>
    </location>
</feature>
<feature type="region of interest" description="Disordered" evidence="7">
    <location>
        <begin position="2167"/>
        <end position="2200"/>
    </location>
</feature>
<feature type="region of interest" description="Disordered" evidence="7">
    <location>
        <begin position="1119"/>
        <end position="1142"/>
    </location>
</feature>
<feature type="region of interest" description="Disordered" evidence="7">
    <location>
        <begin position="1501"/>
        <end position="1529"/>
    </location>
</feature>
<keyword evidence="12" id="KW-0808">Transferase</keyword>
<keyword evidence="4 6" id="KW-0067">ATP-binding</keyword>
<dbReference type="Pfam" id="PF00176">
    <property type="entry name" value="SNF2-rel_dom"/>
    <property type="match status" value="1"/>
</dbReference>
<feature type="compositionally biased region" description="Low complexity" evidence="7">
    <location>
        <begin position="89"/>
        <end position="108"/>
    </location>
</feature>
<name>A0A0V0QUM2_PSEPJ</name>
<dbReference type="SMART" id="SM00184">
    <property type="entry name" value="RING"/>
    <property type="match status" value="1"/>
</dbReference>
<sequence>MDKKTFKINPKKLQKIPKKQVKQNQTILNFFQLQPTSKNTNKTENQQQFPSQNSEITQTQPNNKNTPHFQITYSSQKSKYQTPNFNDISVISSSKSNSLSRSRSRSQSPNKKTQKTQQIISKIVNLKQNVNRNENIIKKDQLLKNEFKSSVNNQVQIQQSQQIQLIEEEQKLEQEQQQEQYQTPQKQNQAKNQNSYQKNIKNEDFQTDQKDLENGFIQFSNTNTPLKNQLQNQVENNYFLKFLESSEKKQQKKVKSSPQKTIEIEKNQKIQQNSPILFSIQNSKTASQKWSKISQKQQIIEENSLSNQIKEEIQKHDQNSNSSINNIVKNKQSNQNNFKNYFKTQNENKNQINPQNKFQSIDEEFEHHLNNTETLTEENKKNQKNQNQFKINQDLNESVQIIGHTTNEQKTNQKKQKSAPLYLTLENQQILFFKDTKINPTTWYPIQTLQLPQQQKQYNNQTQNSKQFISEQTLNQLKELYVQKPSGENLVKIQANFAPIFSLLLSSKLIKAEAQIPSHSHKAQKSTLKIKLLFYKNKLPYEPLPSSSSRTFKIFKKFKFQALELLQKTQNLKQITLPFSSINYVSEQSNFDPVSQIFYQNQDQQQIQQQEENQEIFESLIQELTPKELRVQLKVHQQSALVWMAYREQALVQLCQNKQNALKVQNLLDDYYNQNNIEHPLWSTYQINDENEKIYVNKTTGQISCQFPYNFQLNTKGGILADEMGLGKTLSMLCLILNHKKPKNKLGTLVVLPLSLLNNWQKEIEDQFDKNSISYYVFYNKNSQNNIQQQQKLLNLQKITKKADNNEEKLNSTYFNQQQQNNLFLSKFDLVLTTYETLVQHQKKIKQDPNSIRSSQIYAPNVQWHRIILDEGHLINNLKTQKCQAIQEINANFHWVITGTPFQNKVLELYPILNFIQHQPWNHLVYYNQIITDSYTKTSEKTKEKNNQLQQNQQNQFQQNQPQEQEFIEPQNQQNLNKNQQKIRKLLSNLLLPVTLRRTKISANLNLPQKHIQTIEVVLKPHEQDLYDALSLKSQNIFEGFLAKGKIPFMQIFTLLLRLRQQCNHWSLLNSSFSKQYQQFHKQINAEISENIAEFQYYQLNPEKILHQKNLLISEINLDKKPQNPDKSYPKNPFQNSSKNNEKNTLQTQIKEIFQTESPYIQKIPYQIKTKIENLHQNNNYELCMACLNPLNDHLIVTECLHIFCADCFPQKPQIENKILDSQNFYYIYKHPKCPLCKELLSQQDFLNQNKILEIQIQRPLQLQIQENQNNKNDYPKLLNKVKQQTGRTVLRKINHPKYKQSNYSTAVEYLKDKENGEFVIRSNQQTSSKQEKIIEQIKKIKSRFPNDKIIIFTQFRGMISLLEKSINENFGLQATTNPLQTALIPLVLHGSIPSNQRLKILQQFSSKNLIYQSEPILISSLKVGNVGLNLTTANHILIVDNWWNPWTEVQAMDRIHRIGQSKDCYIYKFIVKNSVEERIEKIKKRKFKLVNGTLGEQEIQQQTKKNQQKDREIQNMQDQQQKNKLDQIKTENKKSYNQDRDFIQQNSNNTKTPVAENQQSKNISQLPSSQQNNPSNFTQFSAAVTQRLKEENSHTNVSSFQNLKQQLEQQKAHSQLKKKQKLMQNESRDSILSIPEERDMSKIKQGHYFDLNQQPKFFETCDQDDPCFQNQSNTNINMNNSKMNSSIMNCSIMNYSNQARQNQNYNQQDKDEGFQSSDKSIQSQNDILAINSYSNLNSKTNLNDSRKGSTSNLMPQKNNYVIKSNNENKNNSNNIYNNKNKLQNKYSSQNTLQFIQESPENEENQNQNENQIKIKNKNKNKNSQTSQSIHINLNSHLEQNHALSSQFNHMNLSSLKTKNKKQLDTTPQSNKNHSPTPIHKKSIPKDYQSFKKQIEMNYINPNCNPPTNKEKINLSVNDPNNPQQTLSTQDISSNTSPYNHNINNQPKQATIQNHKVNSQLNNNQYSGQMNYSNQSSVQSQKTPNQKPPISNFQAQNSNESQNLIKNFDMNSQQIQINPNQNAQNQQNSILSYRNSKTQQIIPKQKSLPKQNLLQKKPPKKSSLNSQDPPNQNSSFIKSLKTANSSFIKSNSSTNNYYNSQTNKNNNNNNNSNNCNNNNNNNNNNSNTYKNKKSYSNNNNSKSKEKEKQKIQVQRITLDIHQIEKDLEKQSRHQSTSPNPNLNPNLNPNPNPNPYEFHNSNYKEQNSFQQLNKQDSNSSIKIHSQYKKNQQPLKSPLKNGNNNNQFSKNKKQKKKHVSVRFAEQDQEDLQSLLSTMVRQNLNQYYQYYNEQSNLSMSTLNSINSDLTLDSRTFSTENDQIQIDNYVYRETDIIGEGIYSQTYKCENLDTKRMFALKKYPQKAFQNSKLKDISEQDAQNLPYVKSNNLVRIEKIIKQKNYVYIIQELQYQSLYNFLLTQPNHMQELTATTYMMQIIQGLKDLLSCGYNHRDLKPQNIFIDQNNFLKLSDYNLVNQPSILLATNGSPKFMAPEIIQGQSYTIKSDIWSLGCLYYYMLFKQTPWPSKEIKTYLQQTLSVPLQFPYIMNNNLNQENFQISQKAIEFITGCLQINPNDRFTWSQVVDHPLFQEQNFFKKTNLNGTQNEKPIFSKESQQALSQIQNYLKFQNFIQKELCPSIRYFQTRSIFHDIHTNDTFNQQQNVVIPSEFVTYLIEYNFQNYHEPSQMFLEEIKLIMAVNKNSRQDFLGEFQDEQLQRTYGKLISQDKFHQFLNQISNFTFSKQEAIQFFQLIINPNGKTLQNTQKDTNKNDNNMQSSKLNQANNINANSQIEKINIQKFLEKIKN</sequence>
<evidence type="ECO:0000313" key="12">
    <source>
        <dbReference type="EMBL" id="KRX06115.1"/>
    </source>
</evidence>
<dbReference type="InterPro" id="IPR013083">
    <property type="entry name" value="Znf_RING/FYVE/PHD"/>
</dbReference>
<dbReference type="PANTHER" id="PTHR45626:SF17">
    <property type="entry name" value="HELICASE-LIKE TRANSCRIPTION FACTOR"/>
    <property type="match status" value="1"/>
</dbReference>
<dbReference type="PROSITE" id="PS51192">
    <property type="entry name" value="HELICASE_ATP_BIND_1"/>
    <property type="match status" value="1"/>
</dbReference>
<feature type="compositionally biased region" description="Low complexity" evidence="7">
    <location>
        <begin position="2238"/>
        <end position="2247"/>
    </location>
</feature>
<feature type="compositionally biased region" description="Low complexity" evidence="7">
    <location>
        <begin position="947"/>
        <end position="964"/>
    </location>
</feature>
<dbReference type="InterPro" id="IPR027417">
    <property type="entry name" value="P-loop_NTPase"/>
</dbReference>
<dbReference type="InterPro" id="IPR049730">
    <property type="entry name" value="SNF2/RAD54-like_C"/>
</dbReference>
<dbReference type="Gene3D" id="1.10.510.10">
    <property type="entry name" value="Transferase(Phosphotransferase) domain 1"/>
    <property type="match status" value="1"/>
</dbReference>
<feature type="region of interest" description="Disordered" evidence="7">
    <location>
        <begin position="938"/>
        <end position="964"/>
    </location>
</feature>
<dbReference type="Pfam" id="PF00069">
    <property type="entry name" value="Pkinase"/>
    <property type="match status" value="1"/>
</dbReference>
<dbReference type="Pfam" id="PF00271">
    <property type="entry name" value="Helicase_C"/>
    <property type="match status" value="1"/>
</dbReference>
<feature type="compositionally biased region" description="Low complexity" evidence="7">
    <location>
        <begin position="2043"/>
        <end position="2067"/>
    </location>
</feature>
<feature type="region of interest" description="Disordered" evidence="7">
    <location>
        <begin position="1"/>
        <end position="21"/>
    </location>
</feature>
<dbReference type="EMBL" id="LDAU01000101">
    <property type="protein sequence ID" value="KRX06115.1"/>
    <property type="molecule type" value="Genomic_DNA"/>
</dbReference>
<dbReference type="SUPFAM" id="SSF56112">
    <property type="entry name" value="Protein kinase-like (PK-like)"/>
    <property type="match status" value="1"/>
</dbReference>
<dbReference type="GO" id="GO:0004386">
    <property type="term" value="F:helicase activity"/>
    <property type="evidence" value="ECO:0007669"/>
    <property type="project" value="UniProtKB-KW"/>
</dbReference>
<dbReference type="GO" id="GO:0005634">
    <property type="term" value="C:nucleus"/>
    <property type="evidence" value="ECO:0007669"/>
    <property type="project" value="TreeGrafter"/>
</dbReference>
<dbReference type="GO" id="GO:0008094">
    <property type="term" value="F:ATP-dependent activity, acting on DNA"/>
    <property type="evidence" value="ECO:0007669"/>
    <property type="project" value="TreeGrafter"/>
</dbReference>
<dbReference type="Proteomes" id="UP000054937">
    <property type="component" value="Unassembled WGS sequence"/>
</dbReference>
<feature type="region of interest" description="Disordered" evidence="7">
    <location>
        <begin position="1858"/>
        <end position="1885"/>
    </location>
</feature>
<organism evidence="12 13">
    <name type="scientific">Pseudocohnilembus persalinus</name>
    <name type="common">Ciliate</name>
    <dbReference type="NCBI Taxonomy" id="266149"/>
    <lineage>
        <taxon>Eukaryota</taxon>
        <taxon>Sar</taxon>
        <taxon>Alveolata</taxon>
        <taxon>Ciliophora</taxon>
        <taxon>Intramacronucleata</taxon>
        <taxon>Oligohymenophorea</taxon>
        <taxon>Scuticociliatia</taxon>
        <taxon>Philasterida</taxon>
        <taxon>Pseudocohnilembidae</taxon>
        <taxon>Pseudocohnilembus</taxon>
    </lineage>
</organism>
<dbReference type="CDD" id="cd18008">
    <property type="entry name" value="DEXDc_SHPRH-like"/>
    <property type="match status" value="1"/>
</dbReference>
<keyword evidence="1 6" id="KW-0547">Nucleotide-binding</keyword>
<proteinExistence type="predicted"/>
<feature type="domain" description="Helicase ATP-binding" evidence="10">
    <location>
        <begin position="709"/>
        <end position="919"/>
    </location>
</feature>
<evidence type="ECO:0000256" key="3">
    <source>
        <dbReference type="ARBA" id="ARBA00022806"/>
    </source>
</evidence>
<dbReference type="SUPFAM" id="SSF57850">
    <property type="entry name" value="RING/U-box"/>
    <property type="match status" value="1"/>
</dbReference>
<keyword evidence="3" id="KW-0347">Helicase</keyword>
<feature type="compositionally biased region" description="Low complexity" evidence="7">
    <location>
        <begin position="1563"/>
        <end position="1577"/>
    </location>
</feature>
<dbReference type="InterPro" id="IPR008271">
    <property type="entry name" value="Ser/Thr_kinase_AS"/>
</dbReference>
<evidence type="ECO:0000256" key="1">
    <source>
        <dbReference type="ARBA" id="ARBA00022741"/>
    </source>
</evidence>
<feature type="region of interest" description="Disordered" evidence="7">
    <location>
        <begin position="87"/>
        <end position="118"/>
    </location>
</feature>